<keyword evidence="2" id="KW-0479">Metal-binding</keyword>
<evidence type="ECO:0000256" key="6">
    <source>
        <dbReference type="ARBA" id="ARBA00067923"/>
    </source>
</evidence>
<keyword evidence="4" id="KW-0456">Lyase</keyword>
<dbReference type="InterPro" id="IPR034741">
    <property type="entry name" value="Terpene_cyclase-like_1_C"/>
</dbReference>
<feature type="repeat" description="WD" evidence="7">
    <location>
        <begin position="1542"/>
        <end position="1576"/>
    </location>
</feature>
<sequence length="1957" mass="226305">MPLTHFASSFCTLPTLASPTRASVGPVSSKNYRSLPPKVRCMVATEDSDQIVRRSANYQSSTWEYDFVQSLSSKYKGEPYTARNRKLKAEIRMRLANATKPLDQLELIDTLQRLGLSYHFVDEIESILKSLFNENHIQNTKTANDLAWLHDDVKGMLYLYEASHLLVEGESILDDARNFTTKNLEKYVKNSNSSKYLSKLSTRLGEKLDFVRDRPMENFLWTVGVLFEPQFSNCRRMLAKFASLITAIDDVYDVYGTLDELELFTDAIWADLCKSYLLEAKWYYSGYTPSLQEYLDNAWVSISAPVSLVHAYFYVSSPTAEEASHFMEEYPDIIRWSSMILRLADDLGTSSNYRSLPPKVRCMVATEASDQIVRRSANYQSSTWEYDFIQSLTSKYKGEPYTARNRKLKAEIRMRLANASKPLDQLELIDTLQRLGLSYHFVDEIESILKSLFDENHIQNTKTANDLYATALEFRLLRQHGYKVPQEVFNQFKDEQGSFRAWLHDDLKGMLYLYEASHLLVEGESILDDARDFATKNLEKYVKKSSSSEYLSKLVSHALELPLAWRTPRLQANWFINVYETKTDMEPILLELAKLDFNMVQAIHQEDLKHSARWWKSTRLGERLDFARDRPMENFFWTVGVIFEPQFSNCRRMLAKVNSLITTIDDVYDVYGTLDELELFTDAIVRWDLNFMDQLPHYMKLCFLSLYNSVNEMAYDILKDQGVDILPYLKKVWADLCKSYLLEAKWYYSGYTPSLQEYLDNAWVSISAPVSLVHAYFYVSRPTAEEASHFMEEYPDIIRWSSMILRLADDLGTSSDELKRGDVSKSIQCYMHETEVSEEKARDHIKNLIGNTWKKINDYRFANPRTSQTFIGVAMNLARMAQCMYQYGDGHVGPVSSKNYRSLPPKFRCMVATEASDQIVRRSANYQSSTWEYDFVQSLSSKYKGEPYTARTRKLKEEIRTRLANASIPLDQLELIDTLQRLGLSYHFVDEIESILKSLFDENHIQNTKTANDLYGTALEFRLLRQHGYKVPQEVFNQFKDEQGNFRAWLHDDLKGMLYLYEASHLLVEGESILDDARDFTAKNLEKYVKKCNSSEYLSKLVSHALELPLAWRMLRLEANWFINVYETKTDMEPILLELAKLDFNMVQAIHQEDLKHSARWWKSTGLGEKLDFARDRPMENFLWTVGFIFEPQFSNCRRMLAKVNSLLTTIDDVYDVYGTLDELQLFTDAIVRWDLNYMDQLPHYMKLCFLSLYNSVNEMAYDILKDQGVDILPYLKKAWAGVCKSYLLEAKWYYSGYTPTFQEYLDNAWVSISGPTILVHAYFYVSSQTEEEASHFIEEYLDIIRWSSMIFRLADDLATSSDELKRGDVSKSIQCYMHETKVSEEKARDHIKNLIGNTWKKINDYRFANPRTSQTFIGVAMNLARMAQCMYQYGDGHGVVDRETKDRRSICIMGLRSALLSIAAARFLLAPHLCLAYCKWFPESLEKINSNEQFFSCPVDVVIWYKEPPRAGCTDGSCVIWDFETRGVAKELRDKDCIAAITSICWSKYGHRILVSSADKSLILWDVASGEKITRITLHHTPLLARLHPGSSTPSLCLTCPLSSAPMIVDFNTGNTTVLPVTWAGLCKSYLLEAKWYYSGYTPSFQEYMDNAYVSISAPVSLVHAYFYVSSPTAEEASHFMEEYPDIIRWASMILRLADDLGTSSDLYQARIIALYLPNSDAWLPPKLLIKLWDLNFMDQLSHYMKLCFLSLYNLVNEMAYDILKDQGVDILPHLKKEWAGLCKSYLLEAKWYYSGYTPSFQEYMDNAYVSISAPVSLVHAYFYVSSPTAEEASHFMEEYPHIIRWASMIVRLADDLGTSSDELKRGDVSKSIQCYMHETEVSEEKAHDHIKNLIGNTWKKINDYRFAIPHTSQTFIGVAMNLARMAQCMYQYGDGHGVVDRETKDRVKSILIEPL</sequence>
<evidence type="ECO:0000256" key="4">
    <source>
        <dbReference type="ARBA" id="ARBA00023239"/>
    </source>
</evidence>
<evidence type="ECO:0000259" key="9">
    <source>
        <dbReference type="Pfam" id="PF03936"/>
    </source>
</evidence>
<dbReference type="GO" id="GO:0120251">
    <property type="term" value="P:hydrocarbon biosynthetic process"/>
    <property type="evidence" value="ECO:0007669"/>
    <property type="project" value="UniProtKB-ARBA"/>
</dbReference>
<evidence type="ECO:0000256" key="2">
    <source>
        <dbReference type="ARBA" id="ARBA00022723"/>
    </source>
</evidence>
<dbReference type="Gene3D" id="2.130.10.10">
    <property type="entry name" value="YVTN repeat-like/Quinoprotein amine dehydrogenase"/>
    <property type="match status" value="1"/>
</dbReference>
<proteinExistence type="predicted"/>
<dbReference type="InterPro" id="IPR005630">
    <property type="entry name" value="Terpene_synthase_metal-bd"/>
</dbReference>
<dbReference type="CDD" id="cd00385">
    <property type="entry name" value="Isoprenoid_Biosyn_C1"/>
    <property type="match status" value="1"/>
</dbReference>
<dbReference type="SMART" id="SM00320">
    <property type="entry name" value="WD40"/>
    <property type="match status" value="1"/>
</dbReference>
<evidence type="ECO:0000256" key="3">
    <source>
        <dbReference type="ARBA" id="ARBA00022842"/>
    </source>
</evidence>
<dbReference type="SFLD" id="SFLDG01014">
    <property type="entry name" value="Terpene_Cyclase_Like_1_N-term"/>
    <property type="match status" value="2"/>
</dbReference>
<dbReference type="PANTHER" id="PTHR31225:SF9">
    <property type="entry name" value="TERPENE SYNTHASE 10"/>
    <property type="match status" value="1"/>
</dbReference>
<feature type="domain" description="Terpene synthase metal-binding" evidence="9">
    <location>
        <begin position="616"/>
        <end position="855"/>
    </location>
</feature>
<gene>
    <name evidence="10" type="ORF">SVIM_LOCUS127904</name>
</gene>
<dbReference type="Gene3D" id="1.50.10.130">
    <property type="entry name" value="Terpene synthase, N-terminal domain"/>
    <property type="match status" value="3"/>
</dbReference>
<dbReference type="InterPro" id="IPR008930">
    <property type="entry name" value="Terpenoid_cyclase/PrenylTrfase"/>
</dbReference>
<dbReference type="InterPro" id="IPR044814">
    <property type="entry name" value="Terpene_cyclase_plant_C1"/>
</dbReference>
<protein>
    <recommendedName>
        <fullName evidence="6">Isoprene synthase, chloroplastic</fullName>
        <ecNumber evidence="5">4.2.3.27</ecNumber>
    </recommendedName>
</protein>
<keyword evidence="3" id="KW-0460">Magnesium</keyword>
<evidence type="ECO:0000256" key="7">
    <source>
        <dbReference type="PROSITE-ProRule" id="PRU00221"/>
    </source>
</evidence>
<feature type="domain" description="Terpene synthase N-terminal" evidence="8">
    <location>
        <begin position="149"/>
        <end position="195"/>
    </location>
</feature>
<evidence type="ECO:0000256" key="5">
    <source>
        <dbReference type="ARBA" id="ARBA00066664"/>
    </source>
</evidence>
<dbReference type="GO" id="GO:0034009">
    <property type="term" value="F:isoprene synthase activity"/>
    <property type="evidence" value="ECO:0007669"/>
    <property type="project" value="UniProtKB-EC"/>
</dbReference>
<dbReference type="FunFam" id="1.50.10.130:FF:000001">
    <property type="entry name" value="Isoprene synthase, chloroplastic"/>
    <property type="match status" value="2"/>
</dbReference>
<dbReference type="SUPFAM" id="SSF48576">
    <property type="entry name" value="Terpenoid synthases"/>
    <property type="match status" value="5"/>
</dbReference>
<dbReference type="Pfam" id="PF01397">
    <property type="entry name" value="Terpene_synth"/>
    <property type="match status" value="4"/>
</dbReference>
<feature type="domain" description="Terpene synthase metal-binding" evidence="9">
    <location>
        <begin position="1731"/>
        <end position="1902"/>
    </location>
</feature>
<feature type="domain" description="Terpene synthase N-terminal" evidence="8">
    <location>
        <begin position="931"/>
        <end position="1106"/>
    </location>
</feature>
<dbReference type="SUPFAM" id="SSF48239">
    <property type="entry name" value="Terpenoid cyclases/Protein prenyltransferases"/>
    <property type="match status" value="3"/>
</dbReference>
<feature type="domain" description="Terpene synthase N-terminal" evidence="8">
    <location>
        <begin position="384"/>
        <end position="559"/>
    </location>
</feature>
<dbReference type="InterPro" id="IPR036322">
    <property type="entry name" value="WD40_repeat_dom_sf"/>
</dbReference>
<dbReference type="InterPro" id="IPR015943">
    <property type="entry name" value="WD40/YVTN_repeat-like_dom_sf"/>
</dbReference>
<dbReference type="PANTHER" id="PTHR31225">
    <property type="entry name" value="OS04G0344100 PROTEIN-RELATED"/>
    <property type="match status" value="1"/>
</dbReference>
<dbReference type="CDD" id="cd00684">
    <property type="entry name" value="Terpene_cyclase_plant_C1"/>
    <property type="match status" value="2"/>
</dbReference>
<dbReference type="GO" id="GO:0000287">
    <property type="term" value="F:magnesium ion binding"/>
    <property type="evidence" value="ECO:0007669"/>
    <property type="project" value="InterPro"/>
</dbReference>
<name>A0A6N2KTC4_SALVM</name>
<dbReference type="SUPFAM" id="SSF50978">
    <property type="entry name" value="WD40 repeat-like"/>
    <property type="match status" value="1"/>
</dbReference>
<reference evidence="10" key="1">
    <citation type="submission" date="2019-03" db="EMBL/GenBank/DDBJ databases">
        <authorList>
            <person name="Mank J."/>
            <person name="Almeida P."/>
        </authorList>
    </citation>
    <scope>NUCLEOTIDE SEQUENCE</scope>
    <source>
        <strain evidence="10">78183</strain>
    </source>
</reference>
<feature type="domain" description="Terpene synthase N-terminal" evidence="8">
    <location>
        <begin position="63"/>
        <end position="146"/>
    </location>
</feature>
<evidence type="ECO:0000256" key="1">
    <source>
        <dbReference type="ARBA" id="ARBA00001946"/>
    </source>
</evidence>
<dbReference type="Pfam" id="PF19086">
    <property type="entry name" value="Terpene_syn_C_2"/>
    <property type="match status" value="1"/>
</dbReference>
<dbReference type="InterPro" id="IPR036965">
    <property type="entry name" value="Terpene_synth_N_sf"/>
</dbReference>
<dbReference type="EC" id="4.2.3.27" evidence="5"/>
<evidence type="ECO:0000259" key="8">
    <source>
        <dbReference type="Pfam" id="PF01397"/>
    </source>
</evidence>
<evidence type="ECO:0000313" key="10">
    <source>
        <dbReference type="EMBL" id="VFU31253.1"/>
    </source>
</evidence>
<comment type="cofactor">
    <cofactor evidence="1">
        <name>Mg(2+)</name>
        <dbReference type="ChEBI" id="CHEBI:18420"/>
    </cofactor>
</comment>
<dbReference type="Gene3D" id="1.10.600.10">
    <property type="entry name" value="Farnesyl Diphosphate Synthase"/>
    <property type="match status" value="6"/>
</dbReference>
<organism evidence="10">
    <name type="scientific">Salix viminalis</name>
    <name type="common">Common osier</name>
    <name type="synonym">Basket willow</name>
    <dbReference type="NCBI Taxonomy" id="40686"/>
    <lineage>
        <taxon>Eukaryota</taxon>
        <taxon>Viridiplantae</taxon>
        <taxon>Streptophyta</taxon>
        <taxon>Embryophyta</taxon>
        <taxon>Tracheophyta</taxon>
        <taxon>Spermatophyta</taxon>
        <taxon>Magnoliopsida</taxon>
        <taxon>eudicotyledons</taxon>
        <taxon>Gunneridae</taxon>
        <taxon>Pentapetalae</taxon>
        <taxon>rosids</taxon>
        <taxon>fabids</taxon>
        <taxon>Malpighiales</taxon>
        <taxon>Salicaceae</taxon>
        <taxon>Saliceae</taxon>
        <taxon>Salix</taxon>
    </lineage>
</organism>
<dbReference type="SFLD" id="SFLDG01019">
    <property type="entry name" value="Terpene_Cyclase_Like_1_C_Termi"/>
    <property type="match status" value="3"/>
</dbReference>
<dbReference type="EMBL" id="CAADRP010000680">
    <property type="protein sequence ID" value="VFU31253.1"/>
    <property type="molecule type" value="Genomic_DNA"/>
</dbReference>
<dbReference type="Pfam" id="PF03936">
    <property type="entry name" value="Terpene_synth_C"/>
    <property type="match status" value="5"/>
</dbReference>
<dbReference type="InterPro" id="IPR008949">
    <property type="entry name" value="Isoprenoid_synthase_dom_sf"/>
</dbReference>
<feature type="domain" description="Terpene synthase metal-binding" evidence="9">
    <location>
        <begin position="203"/>
        <end position="268"/>
    </location>
</feature>
<dbReference type="InterPro" id="IPR001906">
    <property type="entry name" value="Terpene_synth_N"/>
</dbReference>
<dbReference type="InterPro" id="IPR050148">
    <property type="entry name" value="Terpene_synthase-like"/>
</dbReference>
<dbReference type="PROSITE" id="PS50082">
    <property type="entry name" value="WD_REPEATS_2"/>
    <property type="match status" value="1"/>
</dbReference>
<keyword evidence="7" id="KW-0853">WD repeat</keyword>
<dbReference type="InterPro" id="IPR001680">
    <property type="entry name" value="WD40_rpt"/>
</dbReference>
<dbReference type="GO" id="GO:0016102">
    <property type="term" value="P:diterpenoid biosynthetic process"/>
    <property type="evidence" value="ECO:0007669"/>
    <property type="project" value="InterPro"/>
</dbReference>
<feature type="domain" description="Terpene synthase metal-binding" evidence="9">
    <location>
        <begin position="1163"/>
        <end position="1402"/>
    </location>
</feature>
<dbReference type="FunFam" id="1.10.600.10:FF:000007">
    <property type="entry name" value="Isoprene synthase, chloroplastic"/>
    <property type="match status" value="2"/>
</dbReference>
<accession>A0A6N2KTC4</accession>
<feature type="domain" description="Terpene synthase metal-binding" evidence="9">
    <location>
        <begin position="1620"/>
        <end position="1707"/>
    </location>
</feature>
<dbReference type="SFLD" id="SFLDS00005">
    <property type="entry name" value="Isoprenoid_Synthase_Type_I"/>
    <property type="match status" value="3"/>
</dbReference>